<dbReference type="AlphaFoldDB" id="A0A0L0DCM2"/>
<dbReference type="Proteomes" id="UP000054408">
    <property type="component" value="Unassembled WGS sequence"/>
</dbReference>
<dbReference type="OrthoDB" id="304622at2759"/>
<dbReference type="InterPro" id="IPR002110">
    <property type="entry name" value="Ankyrin_rpt"/>
</dbReference>
<feature type="region of interest" description="Disordered" evidence="1">
    <location>
        <begin position="561"/>
        <end position="599"/>
    </location>
</feature>
<evidence type="ECO:0000256" key="1">
    <source>
        <dbReference type="SAM" id="MobiDB-lite"/>
    </source>
</evidence>
<dbReference type="RefSeq" id="XP_013757224.1">
    <property type="nucleotide sequence ID" value="XM_013901770.1"/>
</dbReference>
<proteinExistence type="predicted"/>
<feature type="domain" description="KATNIP" evidence="2">
    <location>
        <begin position="1131"/>
        <end position="1207"/>
    </location>
</feature>
<dbReference type="PANTHER" id="PTHR21534">
    <property type="entry name" value="KATANIN-INTERACTING PROTEIN"/>
    <property type="match status" value="1"/>
</dbReference>
<sequence>MIDRLPGEVLHLIAYHVDVLGAGEVVAMAATCKAVHTALLGSTYSTNMAKALLGWDSCLARRLWGGARMALRRGRRWEPRAVVRAVFDDAEPDDDEWRLLVREMAVRGAAVRVNICGSVGKIVWWNDSRDLGIGAVAVAYGLEDVALGLLGEVSRSDQTQMFVLGAQMGMAKLVVQLLADDSLDVAAEDNYAIRYAAKSGHAEMVRLLLADPRIDPAADASHAIRWASRNGHTEVVRLLLADPRVDPAADNNFAVSWAFENEHASVFKLLLADPRVELPADHHEALRWAAEFGHVDVVELLLADPAVDPAANDCDALRWAAAMGHAAVIAVLLQDGRVDPCVGDNFPIRITAEKGHLAAVKLLLCDQRVDPSADSNYAVRKAHVNGHLDVVTVLVADPRVEASVIGDLSSAVTRAPSLDPAEYERYLALLAERSRLVSKLKEAEMDPETKAREKAFSTYFSGAHAEAAPSAAGGGGCANGAARSSPPRRADAPSAGTTAGGRRRKAWGTPQAPVILAPEAGQASPRVKARWQRDSLHIAGPGGKAIHVSKAQSARALLQAGPLSTESGSGLGSDSDSGASLGSGDSELEAVSGTGSSSRDIEANVAAKVAALSSSKQRMVVRLLDRLADLDIESETSGDGDVRSSLDLLQRLLASARSPARSPAARSPAVQSPAGVAETVDRSPLMLPVGAASTAASTPTRTPLMSPAATVDTPDSLASPTRAASPMALPASRPVARPQFDTLIECTPLRILLSRGDQTTAISLGNVQLFDASGQSVTVLADSQVSLAGVAGPSKLDTSALFDEAAPQWLVPRARDAPAVVVSIAIPSIVPLASVVLTNSNEAASAASWVVVKWDGRQVWSGELALGGSARVNLCGPESAKLSENAAPANRLETDGVAVEASAATEAVPAKVVAAQVLPTEVHSLRLIIRSTHGHRTRVGLTNLSLVDSAGVVIPIDPELDVEVEGLDPSGPAWQAAITPMFNGVTATCSPDDMWLGWLMSGFEPHVEITISYAWTGQARQLVLHNYNASLKDSVKCVRGLQVWHDRELVWEGEVSEAKGNAVFPYQHVVELESDVSASYDAPSSLTLSATGGSSPERGGRGTESASPEQASPAPSPPAVWQAPMASTITLNILSTWGDPFYVGMTGLEIIDAETRQPIPLTASALEASPASLNDLDEVSGDPRTVDKLVDGEVATRDDTHMWLILYPRR</sequence>
<dbReference type="Gene3D" id="1.25.40.20">
    <property type="entry name" value="Ankyrin repeat-containing domain"/>
    <property type="match status" value="2"/>
</dbReference>
<feature type="region of interest" description="Disordered" evidence="1">
    <location>
        <begin position="692"/>
        <end position="732"/>
    </location>
</feature>
<dbReference type="eggNOG" id="KOG0507">
    <property type="taxonomic scope" value="Eukaryota"/>
</dbReference>
<name>A0A0L0DCM2_THETB</name>
<feature type="region of interest" description="Disordered" evidence="1">
    <location>
        <begin position="657"/>
        <end position="678"/>
    </location>
</feature>
<dbReference type="InterPro" id="IPR026704">
    <property type="entry name" value="KATNIP"/>
</dbReference>
<dbReference type="InterPro" id="IPR027859">
    <property type="entry name" value="KATNIP_dom"/>
</dbReference>
<dbReference type="EMBL" id="GL349459">
    <property type="protein sequence ID" value="KNC50059.1"/>
    <property type="molecule type" value="Genomic_DNA"/>
</dbReference>
<gene>
    <name evidence="3" type="ORF">AMSG_05822</name>
</gene>
<evidence type="ECO:0000313" key="3">
    <source>
        <dbReference type="EMBL" id="KNC50059.1"/>
    </source>
</evidence>
<dbReference type="Pfam" id="PF12796">
    <property type="entry name" value="Ank_2"/>
    <property type="match status" value="2"/>
</dbReference>
<feature type="compositionally biased region" description="Low complexity" evidence="1">
    <location>
        <begin position="692"/>
        <end position="703"/>
    </location>
</feature>
<feature type="region of interest" description="Disordered" evidence="1">
    <location>
        <begin position="469"/>
        <end position="530"/>
    </location>
</feature>
<feature type="compositionally biased region" description="Low complexity" evidence="1">
    <location>
        <begin position="479"/>
        <end position="495"/>
    </location>
</feature>
<evidence type="ECO:0000313" key="4">
    <source>
        <dbReference type="Proteomes" id="UP000054408"/>
    </source>
</evidence>
<feature type="compositionally biased region" description="Low complexity" evidence="1">
    <location>
        <begin position="657"/>
        <end position="674"/>
    </location>
</feature>
<reference evidence="3 4" key="1">
    <citation type="submission" date="2010-05" db="EMBL/GenBank/DDBJ databases">
        <title>The Genome Sequence of Thecamonas trahens ATCC 50062.</title>
        <authorList>
            <consortium name="The Broad Institute Genome Sequencing Platform"/>
            <person name="Russ C."/>
            <person name="Cuomo C."/>
            <person name="Shea T."/>
            <person name="Young S.K."/>
            <person name="Zeng Q."/>
            <person name="Koehrsen M."/>
            <person name="Haas B."/>
            <person name="Borodovsky M."/>
            <person name="Guigo R."/>
            <person name="Alvarado L."/>
            <person name="Berlin A."/>
            <person name="Bochicchio J."/>
            <person name="Borenstein D."/>
            <person name="Chapman S."/>
            <person name="Chen Z."/>
            <person name="Freedman E."/>
            <person name="Gellesch M."/>
            <person name="Goldberg J."/>
            <person name="Griggs A."/>
            <person name="Gujja S."/>
            <person name="Heilman E."/>
            <person name="Heiman D."/>
            <person name="Hepburn T."/>
            <person name="Howarth C."/>
            <person name="Jen D."/>
            <person name="Larson L."/>
            <person name="Mehta T."/>
            <person name="Park D."/>
            <person name="Pearson M."/>
            <person name="Roberts A."/>
            <person name="Saif S."/>
            <person name="Shenoy N."/>
            <person name="Sisk P."/>
            <person name="Stolte C."/>
            <person name="Sykes S."/>
            <person name="Thomson T."/>
            <person name="Walk T."/>
            <person name="White J."/>
            <person name="Yandava C."/>
            <person name="Burger G."/>
            <person name="Gray M.W."/>
            <person name="Holland P.W.H."/>
            <person name="King N."/>
            <person name="Lang F.B.F."/>
            <person name="Roger A.J."/>
            <person name="Ruiz-Trillo I."/>
            <person name="Lander E."/>
            <person name="Nusbaum C."/>
        </authorList>
    </citation>
    <scope>NUCLEOTIDE SEQUENCE [LARGE SCALE GENOMIC DNA]</scope>
    <source>
        <strain evidence="3 4">ATCC 50062</strain>
    </source>
</reference>
<feature type="domain" description="KATNIP" evidence="2">
    <location>
        <begin position="928"/>
        <end position="1075"/>
    </location>
</feature>
<dbReference type="Pfam" id="PF14652">
    <property type="entry name" value="DUF4457"/>
    <property type="match status" value="2"/>
</dbReference>
<feature type="region of interest" description="Disordered" evidence="1">
    <location>
        <begin position="1083"/>
        <end position="1121"/>
    </location>
</feature>
<accession>A0A0L0DCM2</accession>
<evidence type="ECO:0000259" key="2">
    <source>
        <dbReference type="Pfam" id="PF14652"/>
    </source>
</evidence>
<feature type="compositionally biased region" description="Low complexity" evidence="1">
    <location>
        <begin position="1104"/>
        <end position="1113"/>
    </location>
</feature>
<dbReference type="PANTHER" id="PTHR21534:SF0">
    <property type="entry name" value="KATANIN-INTERACTING PROTEIN"/>
    <property type="match status" value="1"/>
</dbReference>
<protein>
    <recommendedName>
        <fullName evidence="2">KATNIP domain-containing protein</fullName>
    </recommendedName>
</protein>
<keyword evidence="4" id="KW-1185">Reference proteome</keyword>
<organism evidence="3 4">
    <name type="scientific">Thecamonas trahens ATCC 50062</name>
    <dbReference type="NCBI Taxonomy" id="461836"/>
    <lineage>
        <taxon>Eukaryota</taxon>
        <taxon>Apusozoa</taxon>
        <taxon>Apusomonadida</taxon>
        <taxon>Apusomonadidae</taxon>
        <taxon>Thecamonas</taxon>
    </lineage>
</organism>
<dbReference type="GeneID" id="25565146"/>
<feature type="compositionally biased region" description="Low complexity" evidence="1">
    <location>
        <begin position="1083"/>
        <end position="1096"/>
    </location>
</feature>
<dbReference type="SMART" id="SM00248">
    <property type="entry name" value="ANK"/>
    <property type="match status" value="4"/>
</dbReference>
<dbReference type="SUPFAM" id="SSF48403">
    <property type="entry name" value="Ankyrin repeat"/>
    <property type="match status" value="1"/>
</dbReference>
<feature type="compositionally biased region" description="Low complexity" evidence="1">
    <location>
        <begin position="566"/>
        <end position="585"/>
    </location>
</feature>
<dbReference type="InterPro" id="IPR036770">
    <property type="entry name" value="Ankyrin_rpt-contain_sf"/>
</dbReference>